<dbReference type="SUPFAM" id="SSF48726">
    <property type="entry name" value="Immunoglobulin"/>
    <property type="match status" value="1"/>
</dbReference>
<dbReference type="InterPro" id="IPR036179">
    <property type="entry name" value="Ig-like_dom_sf"/>
</dbReference>
<keyword evidence="1" id="KW-0732">Signal</keyword>
<reference evidence="4" key="2">
    <citation type="submission" date="2025-09" db="UniProtKB">
        <authorList>
            <consortium name="Ensembl"/>
        </authorList>
    </citation>
    <scope>IDENTIFICATION</scope>
</reference>
<proteinExistence type="predicted"/>
<dbReference type="Ensembl" id="ENSZLMT00000006857.1">
    <property type="protein sequence ID" value="ENSZLMP00000006665.1"/>
    <property type="gene ID" value="ENSZLMG00000004732.1"/>
</dbReference>
<protein>
    <recommendedName>
        <fullName evidence="3">Ig-like domain-containing protein</fullName>
    </recommendedName>
</protein>
<reference evidence="4" key="1">
    <citation type="submission" date="2025-08" db="UniProtKB">
        <authorList>
            <consortium name="Ensembl"/>
        </authorList>
    </citation>
    <scope>IDENTIFICATION</scope>
</reference>
<dbReference type="InterPro" id="IPR007110">
    <property type="entry name" value="Ig-like_dom"/>
</dbReference>
<dbReference type="PANTHER" id="PTHR23268">
    <property type="entry name" value="T-CELL RECEPTOR BETA CHAIN"/>
    <property type="match status" value="1"/>
</dbReference>
<feature type="domain" description="Ig-like" evidence="3">
    <location>
        <begin position="13"/>
        <end position="113"/>
    </location>
</feature>
<dbReference type="GO" id="GO:0002376">
    <property type="term" value="P:immune system process"/>
    <property type="evidence" value="ECO:0007669"/>
    <property type="project" value="UniProtKB-KW"/>
</dbReference>
<dbReference type="InterPro" id="IPR013106">
    <property type="entry name" value="Ig_V-set"/>
</dbReference>
<keyword evidence="5" id="KW-1185">Reference proteome</keyword>
<dbReference type="InterPro" id="IPR013783">
    <property type="entry name" value="Ig-like_fold"/>
</dbReference>
<evidence type="ECO:0000313" key="5">
    <source>
        <dbReference type="Proteomes" id="UP000694401"/>
    </source>
</evidence>
<dbReference type="SMART" id="SM00406">
    <property type="entry name" value="IGv"/>
    <property type="match status" value="1"/>
</dbReference>
<dbReference type="SMART" id="SM00408">
    <property type="entry name" value="IGc2"/>
    <property type="match status" value="1"/>
</dbReference>
<accession>A0A8D2NZM5</accession>
<dbReference type="PROSITE" id="PS50835">
    <property type="entry name" value="IG_LIKE"/>
    <property type="match status" value="1"/>
</dbReference>
<name>A0A8D2NZM5_ZOSLA</name>
<dbReference type="Gene3D" id="2.60.40.10">
    <property type="entry name" value="Immunoglobulins"/>
    <property type="match status" value="1"/>
</dbReference>
<dbReference type="Proteomes" id="UP000694401">
    <property type="component" value="Unassembled WGS sequence"/>
</dbReference>
<dbReference type="InterPro" id="IPR050413">
    <property type="entry name" value="TCR_beta_variable"/>
</dbReference>
<dbReference type="GO" id="GO:0005886">
    <property type="term" value="C:plasma membrane"/>
    <property type="evidence" value="ECO:0007669"/>
    <property type="project" value="TreeGrafter"/>
</dbReference>
<evidence type="ECO:0000256" key="1">
    <source>
        <dbReference type="ARBA" id="ARBA00022729"/>
    </source>
</evidence>
<dbReference type="InterPro" id="IPR003598">
    <property type="entry name" value="Ig_sub2"/>
</dbReference>
<evidence type="ECO:0000256" key="2">
    <source>
        <dbReference type="ARBA" id="ARBA00022859"/>
    </source>
</evidence>
<organism evidence="4 5">
    <name type="scientific">Zosterops lateralis melanops</name>
    <dbReference type="NCBI Taxonomy" id="1220523"/>
    <lineage>
        <taxon>Eukaryota</taxon>
        <taxon>Metazoa</taxon>
        <taxon>Chordata</taxon>
        <taxon>Craniata</taxon>
        <taxon>Vertebrata</taxon>
        <taxon>Euteleostomi</taxon>
        <taxon>Archelosauria</taxon>
        <taxon>Archosauria</taxon>
        <taxon>Dinosauria</taxon>
        <taxon>Saurischia</taxon>
        <taxon>Theropoda</taxon>
        <taxon>Coelurosauria</taxon>
        <taxon>Aves</taxon>
        <taxon>Neognathae</taxon>
        <taxon>Neoaves</taxon>
        <taxon>Telluraves</taxon>
        <taxon>Australaves</taxon>
        <taxon>Passeriformes</taxon>
        <taxon>Sylvioidea</taxon>
        <taxon>Zosteropidae</taxon>
        <taxon>Zosterops</taxon>
    </lineage>
</organism>
<keyword evidence="2" id="KW-0391">Immunity</keyword>
<sequence length="113" mass="12649">MHFTFYLSCPVFPGWALQQSPDTVVRVGDTVTLECSASGNEFRSMSWYKLPMEKDVSMQLVVYSAEGTEADFGVEFKHRFQSNGTKNNHLSVKIQSVLLNDTGTYLCAEQAAQ</sequence>
<evidence type="ECO:0000259" key="3">
    <source>
        <dbReference type="PROSITE" id="PS50835"/>
    </source>
</evidence>
<dbReference type="AlphaFoldDB" id="A0A8D2NZM5"/>
<dbReference type="GO" id="GO:0007166">
    <property type="term" value="P:cell surface receptor signaling pathway"/>
    <property type="evidence" value="ECO:0007669"/>
    <property type="project" value="TreeGrafter"/>
</dbReference>
<evidence type="ECO:0000313" key="4">
    <source>
        <dbReference type="Ensembl" id="ENSZLMP00000006665.1"/>
    </source>
</evidence>
<dbReference type="Pfam" id="PF07686">
    <property type="entry name" value="V-set"/>
    <property type="match status" value="1"/>
</dbReference>